<dbReference type="AlphaFoldDB" id="A0A840RZ96"/>
<dbReference type="SUPFAM" id="SSF56954">
    <property type="entry name" value="Outer membrane efflux proteins (OEP)"/>
    <property type="match status" value="1"/>
</dbReference>
<dbReference type="EMBL" id="JACHHQ010000015">
    <property type="protein sequence ID" value="MBB5202438.1"/>
    <property type="molecule type" value="Genomic_DNA"/>
</dbReference>
<gene>
    <name evidence="2" type="ORF">HNR39_004302</name>
</gene>
<dbReference type="Gene3D" id="1.20.1600.10">
    <property type="entry name" value="Outer membrane efflux proteins (OEP)"/>
    <property type="match status" value="1"/>
</dbReference>
<dbReference type="RefSeq" id="WP_168057343.1">
    <property type="nucleotide sequence ID" value="NZ_JAAOZT010000018.1"/>
</dbReference>
<keyword evidence="3" id="KW-1185">Reference proteome</keyword>
<feature type="signal peptide" evidence="1">
    <location>
        <begin position="1"/>
        <end position="15"/>
    </location>
</feature>
<dbReference type="GO" id="GO:0015562">
    <property type="term" value="F:efflux transmembrane transporter activity"/>
    <property type="evidence" value="ECO:0007669"/>
    <property type="project" value="InterPro"/>
</dbReference>
<dbReference type="Proteomes" id="UP000571084">
    <property type="component" value="Unassembled WGS sequence"/>
</dbReference>
<accession>A0A840RZ96</accession>
<proteinExistence type="predicted"/>
<sequence>MPLSFVSFRPLFLTASVLFLGGCASLSQDGGFSSVQSMTKERIGQEVKWVKSDADANSVATTIQPLLAQPLSVDDAVKIALLNNKGLQASYSELGIAEANLVQAGRLKNPSFTFGRLRRGDDIEIDRSLMLPVMSLLTMPIASKIERRYFEQAQLRAAAEALAVADATRHAYFSAVSAQETVKYMTQVTASAEGGAQLANKMAAVGNWSKLEQARQQSFYADVTVQLARAEQMQVAEREKLTRLLGLWGSNTGFQLPDRLPDLPKAPEAIGDVEVQAMQNRLDIMMAKRELSGLADSLGLTKATRFINILDVGLMHNNYNQSPSRENGYSIQLEIPLFDWGGARVAKSEALYMQAVNRAAELAVNARSEVRVAYADYRSTYDIARHYRDEIVPLKKRISDEQMLRYNGMLIGVFTLLADARAQVISVNGAIEALRDYWIADSALKMAQTGRSSAGSGAKASNSAAMSTD</sequence>
<comment type="caution">
    <text evidence="2">The sequence shown here is derived from an EMBL/GenBank/DDBJ whole genome shotgun (WGS) entry which is preliminary data.</text>
</comment>
<organism evidence="2 3">
    <name type="scientific">Glaciimonas immobilis</name>
    <dbReference type="NCBI Taxonomy" id="728004"/>
    <lineage>
        <taxon>Bacteria</taxon>
        <taxon>Pseudomonadati</taxon>
        <taxon>Pseudomonadota</taxon>
        <taxon>Betaproteobacteria</taxon>
        <taxon>Burkholderiales</taxon>
        <taxon>Oxalobacteraceae</taxon>
        <taxon>Glaciimonas</taxon>
    </lineage>
</organism>
<evidence type="ECO:0000256" key="1">
    <source>
        <dbReference type="SAM" id="SignalP"/>
    </source>
</evidence>
<reference evidence="2 3" key="1">
    <citation type="submission" date="2020-08" db="EMBL/GenBank/DDBJ databases">
        <title>Genomic Encyclopedia of Type Strains, Phase IV (KMG-IV): sequencing the most valuable type-strain genomes for metagenomic binning, comparative biology and taxonomic classification.</title>
        <authorList>
            <person name="Goeker M."/>
        </authorList>
    </citation>
    <scope>NUCLEOTIDE SEQUENCE [LARGE SCALE GENOMIC DNA]</scope>
    <source>
        <strain evidence="2 3">DSM 23240</strain>
    </source>
</reference>
<protein>
    <submittedName>
        <fullName evidence="2">Outer membrane protein TolC</fullName>
    </submittedName>
</protein>
<dbReference type="PANTHER" id="PTHR30203">
    <property type="entry name" value="OUTER MEMBRANE CATION EFFLUX PROTEIN"/>
    <property type="match status" value="1"/>
</dbReference>
<keyword evidence="1" id="KW-0732">Signal</keyword>
<name>A0A840RZ96_9BURK</name>
<feature type="chain" id="PRO_5032640896" evidence="1">
    <location>
        <begin position="16"/>
        <end position="469"/>
    </location>
</feature>
<dbReference type="PANTHER" id="PTHR30203:SF24">
    <property type="entry name" value="BLR4935 PROTEIN"/>
    <property type="match status" value="1"/>
</dbReference>
<evidence type="ECO:0000313" key="2">
    <source>
        <dbReference type="EMBL" id="MBB5202438.1"/>
    </source>
</evidence>
<dbReference type="InterPro" id="IPR010131">
    <property type="entry name" value="MdtP/NodT-like"/>
</dbReference>
<evidence type="ECO:0000313" key="3">
    <source>
        <dbReference type="Proteomes" id="UP000571084"/>
    </source>
</evidence>